<name>A0ACC0R8P3_9HYPO</name>
<keyword evidence="2" id="KW-1185">Reference proteome</keyword>
<evidence type="ECO:0000313" key="1">
    <source>
        <dbReference type="EMBL" id="KAI8679669.1"/>
    </source>
</evidence>
<accession>A0ACC0R8P3</accession>
<gene>
    <name evidence="1" type="ORF">NCS57_00245300</name>
</gene>
<protein>
    <submittedName>
        <fullName evidence="1">J domain-containing protein</fullName>
    </submittedName>
</protein>
<sequence length="936" mass="103177">MGTPRDYYADLELPPTADAADIRKQYRKLALKYHPDRNPGREEEVNTQFQVIQSAHEILSDPDQKAKYDASRTRNRYPGASGVKGNPWSNVSAQYPPPPRRNNGTPRATPSGAQRWQTRFASGVPPTAKQSETEAKKNAARAFENMRKGPSAKTSDQPRPTPPPPPPRTESARQRAEASFGARKTGFHPRSAMGDEPPVASSNYNSRSASERYAQTFPQEPPQEAPPPPARPPPTTMPDPLSQFRDRDNWADPRQSTPYTSHGGEKTNPFDGIPLNRAKSTRDTTNRDESSDNEAFNRQRSASAPKGGKAGDTTAGFKGPEQPLPRDPADRPKAPLKKTRSGFKNATPTPDQAPNVPTDGNPSQSQSNAGGPSMYDEPSSTKYNHLPFSPRSSKCRGNHGFEPGLAGIHQYDACPYDSGTSSFNPSPSGRHDSPHQLTPFERHQVEFLDKLINNAGIGSSTKKTKHQYSNSDHPRTSNRANKANFNSFGFPVNDDTFAQTSPDPGRFARSSTDDINTSFAEDEDATGWQFNAGGAEQGSPTKPRSQAGRGGRRSPKKRPTLNRTDTSSVPSEPERPESGKPESAFNPEGWSDKFGPQTFVPQPSQSKSVSPTRSNRASSKKPKASKKPSHSALVDDSSSDEEVFEWRGRKGQEPPVAESPQAMDIDSPPASTSVPPPRPPKIPTPQPAPTTPSPQPKPPVAQPSQPTEPVPAVGTAPVFNGPRNINVEPSRPEWRPGNVDNVNGKDKPVEIPRKPVNPNLNNVGSEDSEEFRASFADLRNVAPFAHQSSGLKSFADMKDNLPFESKASADVSIKLPKVHPLRFPSPPVAPQLPAVNGAQPNVASWEKYVKDFENYMRLWDTFNSQVVDHFATRKAHIARTREEKGYSFLEARGDADVQEYYNWLEQDMDVRRRWSAACEEHEHRFREFMAFRMRMK</sequence>
<proteinExistence type="predicted"/>
<comment type="caution">
    <text evidence="1">The sequence shown here is derived from an EMBL/GenBank/DDBJ whole genome shotgun (WGS) entry which is preliminary data.</text>
</comment>
<reference evidence="1" key="1">
    <citation type="submission" date="2022-06" db="EMBL/GenBank/DDBJ databases">
        <title>Fusarium solani species complex genomes reveal bases of compartmentalisation and animal pathogenesis.</title>
        <authorList>
            <person name="Tsai I.J."/>
        </authorList>
    </citation>
    <scope>NUCLEOTIDE SEQUENCE</scope>
    <source>
        <strain evidence="1">Fu6.1</strain>
    </source>
</reference>
<dbReference type="Proteomes" id="UP001065298">
    <property type="component" value="Chromosome 2"/>
</dbReference>
<organism evidence="1 2">
    <name type="scientific">Fusarium keratoplasticum</name>
    <dbReference type="NCBI Taxonomy" id="1328300"/>
    <lineage>
        <taxon>Eukaryota</taxon>
        <taxon>Fungi</taxon>
        <taxon>Dikarya</taxon>
        <taxon>Ascomycota</taxon>
        <taxon>Pezizomycotina</taxon>
        <taxon>Sordariomycetes</taxon>
        <taxon>Hypocreomycetidae</taxon>
        <taxon>Hypocreales</taxon>
        <taxon>Nectriaceae</taxon>
        <taxon>Fusarium</taxon>
        <taxon>Fusarium solani species complex</taxon>
    </lineage>
</organism>
<evidence type="ECO:0000313" key="2">
    <source>
        <dbReference type="Proteomes" id="UP001065298"/>
    </source>
</evidence>
<dbReference type="EMBL" id="CM046504">
    <property type="protein sequence ID" value="KAI8679669.1"/>
    <property type="molecule type" value="Genomic_DNA"/>
</dbReference>